<evidence type="ECO:0000313" key="1">
    <source>
        <dbReference type="EMBL" id="JAD97067.1"/>
    </source>
</evidence>
<proteinExistence type="predicted"/>
<reference evidence="1" key="1">
    <citation type="submission" date="2014-09" db="EMBL/GenBank/DDBJ databases">
        <authorList>
            <person name="Magalhaes I.L.F."/>
            <person name="Oliveira U."/>
            <person name="Santos F.R."/>
            <person name="Vidigal T.H.D.A."/>
            <person name="Brescovit A.D."/>
            <person name="Santos A.J."/>
        </authorList>
    </citation>
    <scope>NUCLEOTIDE SEQUENCE</scope>
    <source>
        <tissue evidence="1">Shoot tissue taken approximately 20 cm above the soil surface</tissue>
    </source>
</reference>
<sequence length="44" mass="5402">MAPRDGGNVGAFTCHWRWVCRRGNLRPRRVAVERGEWRYKWWQT</sequence>
<dbReference type="EMBL" id="GBRH01200828">
    <property type="protein sequence ID" value="JAD97067.1"/>
    <property type="molecule type" value="Transcribed_RNA"/>
</dbReference>
<accession>A0A0A9EM04</accession>
<name>A0A0A9EM04_ARUDO</name>
<dbReference type="AlphaFoldDB" id="A0A0A9EM04"/>
<organism evidence="1">
    <name type="scientific">Arundo donax</name>
    <name type="common">Giant reed</name>
    <name type="synonym">Donax arundinaceus</name>
    <dbReference type="NCBI Taxonomy" id="35708"/>
    <lineage>
        <taxon>Eukaryota</taxon>
        <taxon>Viridiplantae</taxon>
        <taxon>Streptophyta</taxon>
        <taxon>Embryophyta</taxon>
        <taxon>Tracheophyta</taxon>
        <taxon>Spermatophyta</taxon>
        <taxon>Magnoliopsida</taxon>
        <taxon>Liliopsida</taxon>
        <taxon>Poales</taxon>
        <taxon>Poaceae</taxon>
        <taxon>PACMAD clade</taxon>
        <taxon>Arundinoideae</taxon>
        <taxon>Arundineae</taxon>
        <taxon>Arundo</taxon>
    </lineage>
</organism>
<reference evidence="1" key="2">
    <citation type="journal article" date="2015" name="Data Brief">
        <title>Shoot transcriptome of the giant reed, Arundo donax.</title>
        <authorList>
            <person name="Barrero R.A."/>
            <person name="Guerrero F.D."/>
            <person name="Moolhuijzen P."/>
            <person name="Goolsby J.A."/>
            <person name="Tidwell J."/>
            <person name="Bellgard S.E."/>
            <person name="Bellgard M.I."/>
        </authorList>
    </citation>
    <scope>NUCLEOTIDE SEQUENCE</scope>
    <source>
        <tissue evidence="1">Shoot tissue taken approximately 20 cm above the soil surface</tissue>
    </source>
</reference>
<protein>
    <submittedName>
        <fullName evidence="1">Uncharacterized protein</fullName>
    </submittedName>
</protein>